<dbReference type="EC" id="6.3.5.-" evidence="6"/>
<sequence>MGERRITDDVMENVEILAKLTLEPEEREAVVEKLEEILDYVEKLNELDTDGVEPLVYISDQQNVFREDVVTGADGREALMANAPRQKEQQLQVPRTI</sequence>
<evidence type="ECO:0000256" key="2">
    <source>
        <dbReference type="ARBA" id="ARBA00011123"/>
    </source>
</evidence>
<dbReference type="GO" id="GO:0005524">
    <property type="term" value="F:ATP binding"/>
    <property type="evidence" value="ECO:0007669"/>
    <property type="project" value="UniProtKB-KW"/>
</dbReference>
<organism evidence="7 8">
    <name type="scientific">Candidatus Pullilachnospira stercoravium</name>
    <dbReference type="NCBI Taxonomy" id="2840913"/>
    <lineage>
        <taxon>Bacteria</taxon>
        <taxon>Bacillati</taxon>
        <taxon>Bacillota</taxon>
        <taxon>Clostridia</taxon>
        <taxon>Lachnospirales</taxon>
        <taxon>Lachnospiraceae</taxon>
        <taxon>Lachnospiraceae incertae sedis</taxon>
        <taxon>Candidatus Pullilachnospira</taxon>
    </lineage>
</organism>
<dbReference type="AlphaFoldDB" id="A0A9D1NWR7"/>
<dbReference type="PANTHER" id="PTHR15004:SF0">
    <property type="entry name" value="GLUTAMYL-TRNA(GLN) AMIDOTRANSFERASE SUBUNIT C, MITOCHONDRIAL"/>
    <property type="match status" value="1"/>
</dbReference>
<evidence type="ECO:0000313" key="8">
    <source>
        <dbReference type="Proteomes" id="UP000886723"/>
    </source>
</evidence>
<dbReference type="SUPFAM" id="SSF141000">
    <property type="entry name" value="Glu-tRNAGln amidotransferase C subunit"/>
    <property type="match status" value="1"/>
</dbReference>
<accession>A0A9D1NWR7</accession>
<keyword evidence="6" id="KW-0547">Nucleotide-binding</keyword>
<comment type="caution">
    <text evidence="7">The sequence shown here is derived from an EMBL/GenBank/DDBJ whole genome shotgun (WGS) entry which is preliminary data.</text>
</comment>
<evidence type="ECO:0000256" key="1">
    <source>
        <dbReference type="ARBA" id="ARBA00010757"/>
    </source>
</evidence>
<keyword evidence="6" id="KW-0436">Ligase</keyword>
<dbReference type="NCBIfam" id="TIGR00135">
    <property type="entry name" value="gatC"/>
    <property type="match status" value="1"/>
</dbReference>
<dbReference type="HAMAP" id="MF_00122">
    <property type="entry name" value="GatC"/>
    <property type="match status" value="1"/>
</dbReference>
<dbReference type="InterPro" id="IPR003837">
    <property type="entry name" value="GatC"/>
</dbReference>
<dbReference type="EMBL" id="DVON01000271">
    <property type="protein sequence ID" value="HIV13972.1"/>
    <property type="molecule type" value="Genomic_DNA"/>
</dbReference>
<dbReference type="Pfam" id="PF02686">
    <property type="entry name" value="GatC"/>
    <property type="match status" value="1"/>
</dbReference>
<protein>
    <recommendedName>
        <fullName evidence="6">Aspartyl/glutamyl-tRNA(Asn/Gln) amidotransferase subunit C</fullName>
        <shortName evidence="6">Asp/Glu-ADT subunit C</shortName>
        <ecNumber evidence="6">6.3.5.-</ecNumber>
    </recommendedName>
</protein>
<keyword evidence="6" id="KW-0648">Protein biosynthesis</keyword>
<comment type="similarity">
    <text evidence="1 6">Belongs to the GatC family.</text>
</comment>
<gene>
    <name evidence="6 7" type="primary">gatC</name>
    <name evidence="7" type="ORF">IAA63_12660</name>
</gene>
<reference evidence="7" key="2">
    <citation type="journal article" date="2021" name="PeerJ">
        <title>Extensive microbial diversity within the chicken gut microbiome revealed by metagenomics and culture.</title>
        <authorList>
            <person name="Gilroy R."/>
            <person name="Ravi A."/>
            <person name="Getino M."/>
            <person name="Pursley I."/>
            <person name="Horton D.L."/>
            <person name="Alikhan N.F."/>
            <person name="Baker D."/>
            <person name="Gharbi K."/>
            <person name="Hall N."/>
            <person name="Watson M."/>
            <person name="Adriaenssens E.M."/>
            <person name="Foster-Nyarko E."/>
            <person name="Jarju S."/>
            <person name="Secka A."/>
            <person name="Antonio M."/>
            <person name="Oren A."/>
            <person name="Chaudhuri R.R."/>
            <person name="La Ragione R."/>
            <person name="Hildebrand F."/>
            <person name="Pallen M.J."/>
        </authorList>
    </citation>
    <scope>NUCLEOTIDE SEQUENCE</scope>
    <source>
        <strain evidence="7">ChiBcec2-4451</strain>
    </source>
</reference>
<comment type="function">
    <text evidence="3 6">Allows the formation of correctly charged Asn-tRNA(Asn) or Gln-tRNA(Gln) through the transamidation of misacylated Asp-tRNA(Asn) or Glu-tRNA(Gln) in organisms which lack either or both of asparaginyl-tRNA or glutaminyl-tRNA synthetases. The reaction takes place in the presence of glutamine and ATP through an activated phospho-Asp-tRNA(Asn) or phospho-Glu-tRNA(Gln).</text>
</comment>
<evidence type="ECO:0000256" key="3">
    <source>
        <dbReference type="ARBA" id="ARBA00024799"/>
    </source>
</evidence>
<comment type="catalytic activity">
    <reaction evidence="5 6">
        <text>L-glutamyl-tRNA(Gln) + L-glutamine + ATP + H2O = L-glutaminyl-tRNA(Gln) + L-glutamate + ADP + phosphate + H(+)</text>
        <dbReference type="Rhea" id="RHEA:17521"/>
        <dbReference type="Rhea" id="RHEA-COMP:9681"/>
        <dbReference type="Rhea" id="RHEA-COMP:9684"/>
        <dbReference type="ChEBI" id="CHEBI:15377"/>
        <dbReference type="ChEBI" id="CHEBI:15378"/>
        <dbReference type="ChEBI" id="CHEBI:29985"/>
        <dbReference type="ChEBI" id="CHEBI:30616"/>
        <dbReference type="ChEBI" id="CHEBI:43474"/>
        <dbReference type="ChEBI" id="CHEBI:58359"/>
        <dbReference type="ChEBI" id="CHEBI:78520"/>
        <dbReference type="ChEBI" id="CHEBI:78521"/>
        <dbReference type="ChEBI" id="CHEBI:456216"/>
    </reaction>
</comment>
<evidence type="ECO:0000256" key="4">
    <source>
        <dbReference type="ARBA" id="ARBA00047380"/>
    </source>
</evidence>
<comment type="subunit">
    <text evidence="2 6">Heterotrimer of A, B and C subunits.</text>
</comment>
<reference evidence="7" key="1">
    <citation type="submission" date="2020-10" db="EMBL/GenBank/DDBJ databases">
        <authorList>
            <person name="Gilroy R."/>
        </authorList>
    </citation>
    <scope>NUCLEOTIDE SEQUENCE</scope>
    <source>
        <strain evidence="7">ChiBcec2-4451</strain>
    </source>
</reference>
<evidence type="ECO:0000256" key="6">
    <source>
        <dbReference type="HAMAP-Rule" id="MF_00122"/>
    </source>
</evidence>
<evidence type="ECO:0000313" key="7">
    <source>
        <dbReference type="EMBL" id="HIV13972.1"/>
    </source>
</evidence>
<dbReference type="GO" id="GO:0006412">
    <property type="term" value="P:translation"/>
    <property type="evidence" value="ECO:0007669"/>
    <property type="project" value="UniProtKB-UniRule"/>
</dbReference>
<dbReference type="GO" id="GO:0070681">
    <property type="term" value="P:glutaminyl-tRNAGln biosynthesis via transamidation"/>
    <property type="evidence" value="ECO:0007669"/>
    <property type="project" value="TreeGrafter"/>
</dbReference>
<comment type="catalytic activity">
    <reaction evidence="4 6">
        <text>L-aspartyl-tRNA(Asn) + L-glutamine + ATP + H2O = L-asparaginyl-tRNA(Asn) + L-glutamate + ADP + phosphate + 2 H(+)</text>
        <dbReference type="Rhea" id="RHEA:14513"/>
        <dbReference type="Rhea" id="RHEA-COMP:9674"/>
        <dbReference type="Rhea" id="RHEA-COMP:9677"/>
        <dbReference type="ChEBI" id="CHEBI:15377"/>
        <dbReference type="ChEBI" id="CHEBI:15378"/>
        <dbReference type="ChEBI" id="CHEBI:29985"/>
        <dbReference type="ChEBI" id="CHEBI:30616"/>
        <dbReference type="ChEBI" id="CHEBI:43474"/>
        <dbReference type="ChEBI" id="CHEBI:58359"/>
        <dbReference type="ChEBI" id="CHEBI:78515"/>
        <dbReference type="ChEBI" id="CHEBI:78516"/>
        <dbReference type="ChEBI" id="CHEBI:456216"/>
    </reaction>
</comment>
<dbReference type="GO" id="GO:0006450">
    <property type="term" value="P:regulation of translational fidelity"/>
    <property type="evidence" value="ECO:0007669"/>
    <property type="project" value="InterPro"/>
</dbReference>
<dbReference type="GO" id="GO:0050567">
    <property type="term" value="F:glutaminyl-tRNA synthase (glutamine-hydrolyzing) activity"/>
    <property type="evidence" value="ECO:0007669"/>
    <property type="project" value="UniProtKB-UniRule"/>
</dbReference>
<dbReference type="Proteomes" id="UP000886723">
    <property type="component" value="Unassembled WGS sequence"/>
</dbReference>
<proteinExistence type="inferred from homology"/>
<dbReference type="InterPro" id="IPR036113">
    <property type="entry name" value="Asp/Glu-ADT_sf_sub_c"/>
</dbReference>
<dbReference type="PANTHER" id="PTHR15004">
    <property type="entry name" value="GLUTAMYL-TRNA(GLN) AMIDOTRANSFERASE SUBUNIT C, MITOCHONDRIAL"/>
    <property type="match status" value="1"/>
</dbReference>
<evidence type="ECO:0000256" key="5">
    <source>
        <dbReference type="ARBA" id="ARBA00047913"/>
    </source>
</evidence>
<keyword evidence="6" id="KW-0067">ATP-binding</keyword>
<dbReference type="Gene3D" id="1.10.20.60">
    <property type="entry name" value="Glu-tRNAGln amidotransferase C subunit, N-terminal domain"/>
    <property type="match status" value="1"/>
</dbReference>
<name>A0A9D1NWR7_9FIRM</name>